<reference evidence="2 3" key="1">
    <citation type="submission" date="2018-10" db="EMBL/GenBank/DDBJ databases">
        <title>Improved assembly of the deer mouse Peromyscus maniculatus genome.</title>
        <authorList>
            <person name="Lassance J.-M."/>
            <person name="Hoekstra H.E."/>
        </authorList>
    </citation>
    <scope>NUCLEOTIDE SEQUENCE [LARGE SCALE GENOMIC DNA]</scope>
</reference>
<accession>A0A8C8UQ56</accession>
<organism evidence="2 3">
    <name type="scientific">Peromyscus maniculatus bairdii</name>
    <name type="common">Prairie deer mouse</name>
    <dbReference type="NCBI Taxonomy" id="230844"/>
    <lineage>
        <taxon>Eukaryota</taxon>
        <taxon>Metazoa</taxon>
        <taxon>Chordata</taxon>
        <taxon>Craniata</taxon>
        <taxon>Vertebrata</taxon>
        <taxon>Euteleostomi</taxon>
        <taxon>Mammalia</taxon>
        <taxon>Eutheria</taxon>
        <taxon>Euarchontoglires</taxon>
        <taxon>Glires</taxon>
        <taxon>Rodentia</taxon>
        <taxon>Myomorpha</taxon>
        <taxon>Muroidea</taxon>
        <taxon>Cricetidae</taxon>
        <taxon>Neotominae</taxon>
        <taxon>Peromyscus</taxon>
    </lineage>
</organism>
<reference evidence="2" key="2">
    <citation type="submission" date="2025-08" db="UniProtKB">
        <authorList>
            <consortium name="Ensembl"/>
        </authorList>
    </citation>
    <scope>IDENTIFICATION</scope>
</reference>
<feature type="compositionally biased region" description="Basic and acidic residues" evidence="1">
    <location>
        <begin position="1"/>
        <end position="18"/>
    </location>
</feature>
<dbReference type="GeneTree" id="ENSGT00730000111066"/>
<dbReference type="AlphaFoldDB" id="A0A8C8UQ56"/>
<sequence>IGKKPVSESVKKNEKVKPSEGTVKGKKGAKEVKANNSSKEDVSKPKPHKRKRIIYDSDSESEETVQVKNKSEKSEKLPLSSKPGKISRKDPVTYISETGKIPDVFLLAAVSFRGKASSFFG</sequence>
<keyword evidence="3" id="KW-1185">Reference proteome</keyword>
<evidence type="ECO:0000256" key="1">
    <source>
        <dbReference type="SAM" id="MobiDB-lite"/>
    </source>
</evidence>
<evidence type="ECO:0000313" key="3">
    <source>
        <dbReference type="Proteomes" id="UP000694547"/>
    </source>
</evidence>
<feature type="compositionally biased region" description="Basic and acidic residues" evidence="1">
    <location>
        <begin position="28"/>
        <end position="44"/>
    </location>
</feature>
<dbReference type="Ensembl" id="ENSPEMT00000037455.1">
    <property type="protein sequence ID" value="ENSPEMP00000035313.1"/>
    <property type="gene ID" value="ENSPEMG00000025712.1"/>
</dbReference>
<proteinExistence type="predicted"/>
<feature type="region of interest" description="Disordered" evidence="1">
    <location>
        <begin position="1"/>
        <end position="89"/>
    </location>
</feature>
<name>A0A8C8UQ56_PERMB</name>
<dbReference type="Proteomes" id="UP000694547">
    <property type="component" value="Chromosome 10"/>
</dbReference>
<evidence type="ECO:0000313" key="2">
    <source>
        <dbReference type="Ensembl" id="ENSPEMP00000035313.1"/>
    </source>
</evidence>
<protein>
    <submittedName>
        <fullName evidence="2">Uncharacterized protein</fullName>
    </submittedName>
</protein>
<reference evidence="2" key="3">
    <citation type="submission" date="2025-09" db="UniProtKB">
        <authorList>
            <consortium name="Ensembl"/>
        </authorList>
    </citation>
    <scope>IDENTIFICATION</scope>
</reference>